<dbReference type="GO" id="GO:0004521">
    <property type="term" value="F:RNA endonuclease activity"/>
    <property type="evidence" value="ECO:0007669"/>
    <property type="project" value="InterPro"/>
</dbReference>
<dbReference type="Gene3D" id="1.20.1440.180">
    <property type="entry name" value="KEN domain"/>
    <property type="match status" value="1"/>
</dbReference>
<feature type="domain" description="KEN" evidence="10">
    <location>
        <begin position="577"/>
        <end position="734"/>
    </location>
</feature>
<dbReference type="GeneID" id="17318089"/>
<keyword evidence="12" id="KW-1185">Reference proteome</keyword>
<evidence type="ECO:0000256" key="2">
    <source>
        <dbReference type="ARBA" id="ARBA00022527"/>
    </source>
</evidence>
<evidence type="ECO:0000256" key="3">
    <source>
        <dbReference type="ARBA" id="ARBA00022679"/>
    </source>
</evidence>
<evidence type="ECO:0000259" key="10">
    <source>
        <dbReference type="PROSITE" id="PS51392"/>
    </source>
</evidence>
<dbReference type="Gene3D" id="1.10.510.10">
    <property type="entry name" value="Transferase(Phosphotransferase) domain 1"/>
    <property type="match status" value="1"/>
</dbReference>
<dbReference type="GO" id="GO:0036498">
    <property type="term" value="P:IRE1-mediated unfolded protein response"/>
    <property type="evidence" value="ECO:0007669"/>
    <property type="project" value="TreeGrafter"/>
</dbReference>
<dbReference type="InterPro" id="IPR011009">
    <property type="entry name" value="Kinase-like_dom_sf"/>
</dbReference>
<proteinExistence type="predicted"/>
<reference evidence="12" key="1">
    <citation type="journal article" date="2013" name="Proc. Natl. Acad. Sci. U.S.A.">
        <title>Genome structure and metabolic features in the red seaweed Chondrus crispus shed light on evolution of the Archaeplastida.</title>
        <authorList>
            <person name="Collen J."/>
            <person name="Porcel B."/>
            <person name="Carre W."/>
            <person name="Ball S.G."/>
            <person name="Chaparro C."/>
            <person name="Tonon T."/>
            <person name="Barbeyron T."/>
            <person name="Michel G."/>
            <person name="Noel B."/>
            <person name="Valentin K."/>
            <person name="Elias M."/>
            <person name="Artiguenave F."/>
            <person name="Arun A."/>
            <person name="Aury J.M."/>
            <person name="Barbosa-Neto J.F."/>
            <person name="Bothwell J.H."/>
            <person name="Bouget F.Y."/>
            <person name="Brillet L."/>
            <person name="Cabello-Hurtado F."/>
            <person name="Capella-Gutierrez S."/>
            <person name="Charrier B."/>
            <person name="Cladiere L."/>
            <person name="Cock J.M."/>
            <person name="Coelho S.M."/>
            <person name="Colleoni C."/>
            <person name="Czjzek M."/>
            <person name="Da Silva C."/>
            <person name="Delage L."/>
            <person name="Denoeud F."/>
            <person name="Deschamps P."/>
            <person name="Dittami S.M."/>
            <person name="Gabaldon T."/>
            <person name="Gachon C.M."/>
            <person name="Groisillier A."/>
            <person name="Herve C."/>
            <person name="Jabbari K."/>
            <person name="Katinka M."/>
            <person name="Kloareg B."/>
            <person name="Kowalczyk N."/>
            <person name="Labadie K."/>
            <person name="Leblanc C."/>
            <person name="Lopez P.J."/>
            <person name="McLachlan D.H."/>
            <person name="Meslet-Cladiere L."/>
            <person name="Moustafa A."/>
            <person name="Nehr Z."/>
            <person name="Nyvall Collen P."/>
            <person name="Panaud O."/>
            <person name="Partensky F."/>
            <person name="Poulain J."/>
            <person name="Rensing S.A."/>
            <person name="Rousvoal S."/>
            <person name="Samson G."/>
            <person name="Symeonidi A."/>
            <person name="Weissenbach J."/>
            <person name="Zambounis A."/>
            <person name="Wincker P."/>
            <person name="Boyen C."/>
        </authorList>
    </citation>
    <scope>NUCLEOTIDE SEQUENCE [LARGE SCALE GENOMIC DNA]</scope>
    <source>
        <strain evidence="12">cv. Stackhouse</strain>
    </source>
</reference>
<feature type="compositionally biased region" description="Polar residues" evidence="8">
    <location>
        <begin position="959"/>
        <end position="989"/>
    </location>
</feature>
<dbReference type="KEGG" id="ccp:CHC_T00009066001"/>
<dbReference type="PANTHER" id="PTHR13954">
    <property type="entry name" value="IRE1-RELATED"/>
    <property type="match status" value="1"/>
</dbReference>
<evidence type="ECO:0000256" key="5">
    <source>
        <dbReference type="ARBA" id="ARBA00022741"/>
    </source>
</evidence>
<feature type="region of interest" description="Disordered" evidence="8">
    <location>
        <begin position="191"/>
        <end position="259"/>
    </location>
</feature>
<dbReference type="GO" id="GO:0004674">
    <property type="term" value="F:protein serine/threonine kinase activity"/>
    <property type="evidence" value="ECO:0007669"/>
    <property type="project" value="UniProtKB-KW"/>
</dbReference>
<feature type="compositionally biased region" description="Low complexity" evidence="8">
    <location>
        <begin position="904"/>
        <end position="923"/>
    </location>
</feature>
<dbReference type="GO" id="GO:0005524">
    <property type="term" value="F:ATP binding"/>
    <property type="evidence" value="ECO:0007669"/>
    <property type="project" value="UniProtKB-KW"/>
</dbReference>
<dbReference type="PANTHER" id="PTHR13954:SF6">
    <property type="entry name" value="NON-SPECIFIC SERINE_THREONINE PROTEIN KINASE"/>
    <property type="match status" value="1"/>
</dbReference>
<keyword evidence="6 11" id="KW-0418">Kinase</keyword>
<feature type="compositionally biased region" description="Basic residues" evidence="8">
    <location>
        <begin position="191"/>
        <end position="207"/>
    </location>
</feature>
<dbReference type="STRING" id="2769.R7QQR5"/>
<dbReference type="InterPro" id="IPR045133">
    <property type="entry name" value="IRE1/2-like"/>
</dbReference>
<keyword evidence="7" id="KW-0067">ATP-binding</keyword>
<dbReference type="Gene3D" id="3.30.200.20">
    <property type="entry name" value="Phosphorylase Kinase, domain 1"/>
    <property type="match status" value="1"/>
</dbReference>
<keyword evidence="3" id="KW-0808">Transferase</keyword>
<dbReference type="OrthoDB" id="63989at2759"/>
<feature type="region of interest" description="Disordered" evidence="8">
    <location>
        <begin position="904"/>
        <end position="989"/>
    </location>
</feature>
<dbReference type="SMART" id="SM00220">
    <property type="entry name" value="S_TKc"/>
    <property type="match status" value="1"/>
</dbReference>
<dbReference type="AlphaFoldDB" id="R7QQR5"/>
<dbReference type="PROSITE" id="PS50011">
    <property type="entry name" value="PROTEIN_KINASE_DOM"/>
    <property type="match status" value="1"/>
</dbReference>
<protein>
    <recommendedName>
        <fullName evidence="1">non-specific serine/threonine protein kinase</fullName>
        <ecNumber evidence="1">2.7.11.1</ecNumber>
    </recommendedName>
</protein>
<feature type="domain" description="Protein kinase" evidence="9">
    <location>
        <begin position="303"/>
        <end position="574"/>
    </location>
</feature>
<dbReference type="Gramene" id="CDF40078">
    <property type="protein sequence ID" value="CDF40078"/>
    <property type="gene ID" value="CHC_T00009066001"/>
</dbReference>
<dbReference type="EMBL" id="HG002125">
    <property type="protein sequence ID" value="CDF40078.1"/>
    <property type="molecule type" value="Genomic_DNA"/>
</dbReference>
<dbReference type="InterPro" id="IPR008271">
    <property type="entry name" value="Ser/Thr_kinase_AS"/>
</dbReference>
<evidence type="ECO:0000256" key="1">
    <source>
        <dbReference type="ARBA" id="ARBA00012513"/>
    </source>
</evidence>
<dbReference type="Pfam" id="PF06479">
    <property type="entry name" value="Ribonuc_2-5A"/>
    <property type="match status" value="1"/>
</dbReference>
<evidence type="ECO:0000256" key="7">
    <source>
        <dbReference type="ARBA" id="ARBA00022840"/>
    </source>
</evidence>
<dbReference type="PROSITE" id="PS00108">
    <property type="entry name" value="PROTEIN_KINASE_ST"/>
    <property type="match status" value="1"/>
</dbReference>
<dbReference type="RefSeq" id="XP_005710372.1">
    <property type="nucleotide sequence ID" value="XM_005710315.1"/>
</dbReference>
<dbReference type="EC" id="2.7.11.1" evidence="1"/>
<dbReference type="InterPro" id="IPR038357">
    <property type="entry name" value="KEN_sf"/>
</dbReference>
<keyword evidence="5" id="KW-0547">Nucleotide-binding</keyword>
<evidence type="ECO:0000313" key="11">
    <source>
        <dbReference type="EMBL" id="CDF40078.1"/>
    </source>
</evidence>
<feature type="region of interest" description="Disordered" evidence="8">
    <location>
        <begin position="859"/>
        <end position="889"/>
    </location>
</feature>
<dbReference type="Pfam" id="PF00069">
    <property type="entry name" value="Pkinase"/>
    <property type="match status" value="1"/>
</dbReference>
<dbReference type="Proteomes" id="UP000012073">
    <property type="component" value="Unassembled WGS sequence"/>
</dbReference>
<dbReference type="FunFam" id="3.30.200.20:FF:000077">
    <property type="entry name" value="Putative Serine/threonine-protein kinase/endoribonuclease IRE1"/>
    <property type="match status" value="1"/>
</dbReference>
<dbReference type="SUPFAM" id="SSF56112">
    <property type="entry name" value="Protein kinase-like (PK-like)"/>
    <property type="match status" value="1"/>
</dbReference>
<dbReference type="PROSITE" id="PS51392">
    <property type="entry name" value="KEN"/>
    <property type="match status" value="1"/>
</dbReference>
<evidence type="ECO:0000259" key="9">
    <source>
        <dbReference type="PROSITE" id="PS50011"/>
    </source>
</evidence>
<dbReference type="GO" id="GO:0006397">
    <property type="term" value="P:mRNA processing"/>
    <property type="evidence" value="ECO:0007669"/>
    <property type="project" value="InterPro"/>
</dbReference>
<evidence type="ECO:0000256" key="8">
    <source>
        <dbReference type="SAM" id="MobiDB-lite"/>
    </source>
</evidence>
<sequence>MTTARDRVFVKSLSTGEVLWSKDISTPVVEAHGLGGVRIAKSQREAEAIGRGEDAENALLALADGSDDDDPPRQRRDVIVAREGGYMYAMLAAPDADADGTMPMFSEAEEIASGGNSRKRVQRYRISNDRDLSSLSSTDRLLGLGRLPRPRRSERGTRPKDVTLVVTSRDAGLAFLALLVVGIVGYKLGSRPRRRDARRKKVRRRKDRGVSDEQAATGALGSQPTGKDRDGSDTDLDEDMDDEDTRGLQIGRTDDGGIANRQDLMREFEQPIESSTGSSGSVNGGGFNSNRTQSGWMSLGCLKISAKVLGVGSHGTVVYEGEMMPGGRKVAVKRLLRQFFESARKEISLLVELDEKSPHVVRYFAMEEDSEFIYLALELCAASLAERVTQRGPPVPAPLYIGGPPPAYTSRALRQLLQGLADLHRLGVVHRDVKPQNVLITRSDGIGGDVKLADVGLALRLAANRSSYTAVTNAGGGVGTTGWRAPEVLSGGRQTKAVDVFAAGCIVSFVLTGGNHPFGNAIFGRDGNIAAGKPSLEALEALQLPEATDIVSKMIDPVAGNRPCAEDALQHPFFWTDATKLSFLVDISDRLYDTRHDPARYTENFDRYPLAREHCSDWQVRMDMELLMGLGRGYENTVSGLLRVIRNKRNHYSELSASLRKLLGKLPEDKYRTEAILPQNSSASGDSTDSNDPDVNFLTYFTIKVPQLVICTYKYAVENPVLIDQPHFLRYGLKAKISRQPLPLHPFVRKIRESRAAARMQAGSNKGGSNLHYNQTGDGKKLFGYDDNEWPEQDNDLGDSDAIFPTEPNRMSYNRHELVNLQASCMNLHSDIRELLQARELYQPSAYQRNRKRLATNVYEDSDFDPPPGRPQPAVNADTPPGFTRVMPRGRNLYGSSLYGSRASPFASSPPASHHSGFGPSHPLGFSGNTPPGFSGTAPPPQAGNGPPGFSNNAPPPTFGNQNPSTVANTNSQYSRRSNTANIMPTRSQFSGEERIVDFGALRRRKQ</sequence>
<dbReference type="GO" id="GO:0051082">
    <property type="term" value="F:unfolded protein binding"/>
    <property type="evidence" value="ECO:0007669"/>
    <property type="project" value="TreeGrafter"/>
</dbReference>
<keyword evidence="2 11" id="KW-0723">Serine/threonine-protein kinase</keyword>
<evidence type="ECO:0000256" key="6">
    <source>
        <dbReference type="ARBA" id="ARBA00022777"/>
    </source>
</evidence>
<evidence type="ECO:0000256" key="4">
    <source>
        <dbReference type="ARBA" id="ARBA00022729"/>
    </source>
</evidence>
<dbReference type="InterPro" id="IPR000719">
    <property type="entry name" value="Prot_kinase_dom"/>
</dbReference>
<keyword evidence="4" id="KW-0732">Signal</keyword>
<dbReference type="InterPro" id="IPR010513">
    <property type="entry name" value="KEN_dom"/>
</dbReference>
<organism evidence="11 12">
    <name type="scientific">Chondrus crispus</name>
    <name type="common">Carrageen Irish moss</name>
    <name type="synonym">Polymorpha crispa</name>
    <dbReference type="NCBI Taxonomy" id="2769"/>
    <lineage>
        <taxon>Eukaryota</taxon>
        <taxon>Rhodophyta</taxon>
        <taxon>Florideophyceae</taxon>
        <taxon>Rhodymeniophycidae</taxon>
        <taxon>Gigartinales</taxon>
        <taxon>Gigartinaceae</taxon>
        <taxon>Chondrus</taxon>
    </lineage>
</organism>
<accession>R7QQR5</accession>
<name>R7QQR5_CHOCR</name>
<dbReference type="GO" id="GO:1990604">
    <property type="term" value="C:IRE1-TRAF2-ASK1 complex"/>
    <property type="evidence" value="ECO:0007669"/>
    <property type="project" value="TreeGrafter"/>
</dbReference>
<gene>
    <name evidence="11" type="ORF">CHC_T00009066001</name>
</gene>
<evidence type="ECO:0000313" key="12">
    <source>
        <dbReference type="Proteomes" id="UP000012073"/>
    </source>
</evidence>
<feature type="compositionally biased region" description="Acidic residues" evidence="8">
    <location>
        <begin position="233"/>
        <end position="244"/>
    </location>
</feature>